<dbReference type="AlphaFoldDB" id="A0A9P9WI48"/>
<reference evidence="4" key="1">
    <citation type="submission" date="2021-03" db="EMBL/GenBank/DDBJ databases">
        <title>Revisited historic fungal species revealed as producer of novel bioactive compounds through whole genome sequencing and comparative genomics.</title>
        <authorList>
            <person name="Vignolle G.A."/>
            <person name="Hochenegger N."/>
            <person name="Mach R.L."/>
            <person name="Mach-Aigner A.R."/>
            <person name="Javad Rahimi M."/>
            <person name="Salim K.A."/>
            <person name="Chan C.M."/>
            <person name="Lim L.B.L."/>
            <person name="Cai F."/>
            <person name="Druzhinina I.S."/>
            <person name="U'Ren J.M."/>
            <person name="Derntl C."/>
        </authorList>
    </citation>
    <scope>NUCLEOTIDE SEQUENCE</scope>
    <source>
        <strain evidence="4">TUCIM 5799</strain>
    </source>
</reference>
<proteinExistence type="predicted"/>
<keyword evidence="2" id="KW-1133">Transmembrane helix</keyword>
<sequence length="518" mass="54823">MAAMSFRIRALLPLWLLAGQVSCGSMAAWWTDLGPSLLVQDEESGNIRYSLCNSQDTPILPEDKTITAPLFKYKPKNGTALAGTGWWDHQQTWASIFYQDEGDDIINSLLKCDTNTGYWLNTGDWIVSDGAPSISNSTGLAAVLLGSNDGYRVYYHDTNNTLCQLGYTSDTEWDYKGSVSHDGKLGNAIAAAWSKNKNITVATPKDGENIEVSRFFDDNLWHVTTFPRPLSGNLTTNATNATDISLNATSALNFTLPAWDGAPGALGLGIDKAATRSLFYIGTDAELYQLAQVDGQWRAYARENATQWPRADAAKAPLAVAYDPQSSSLRVFYQSGGQVVQLHGDGGSWAAAAALPNANSTAAKPTPSSSASADASSTAGAAGGLSTGAKAGVGVGVSLGVVAVGGMIGALFLLRKRQQRRDAAAEAATMGGGSTVGGSTMVQTPVPAYSPLSGHPDYASQQNGGYGHGGYDAHGNWTYTPVEKPPGELDSYAPAVHEMPETRMHHEMIGEGHYREAP</sequence>
<dbReference type="SUPFAM" id="SSF89372">
    <property type="entry name" value="Fucose-specific lectin"/>
    <property type="match status" value="1"/>
</dbReference>
<dbReference type="Gene3D" id="2.120.10.70">
    <property type="entry name" value="Fucose-specific lectin"/>
    <property type="match status" value="1"/>
</dbReference>
<protein>
    <recommendedName>
        <fullName evidence="6">Fucose-specific lectin</fullName>
    </recommendedName>
</protein>
<feature type="compositionally biased region" description="Low complexity" evidence="1">
    <location>
        <begin position="359"/>
        <end position="380"/>
    </location>
</feature>
<organism evidence="4 5">
    <name type="scientific">Neoarthrinium moseri</name>
    <dbReference type="NCBI Taxonomy" id="1658444"/>
    <lineage>
        <taxon>Eukaryota</taxon>
        <taxon>Fungi</taxon>
        <taxon>Dikarya</taxon>
        <taxon>Ascomycota</taxon>
        <taxon>Pezizomycotina</taxon>
        <taxon>Sordariomycetes</taxon>
        <taxon>Xylariomycetidae</taxon>
        <taxon>Amphisphaeriales</taxon>
        <taxon>Apiosporaceae</taxon>
        <taxon>Neoarthrinium</taxon>
    </lineage>
</organism>
<evidence type="ECO:0000313" key="5">
    <source>
        <dbReference type="Proteomes" id="UP000829685"/>
    </source>
</evidence>
<keyword evidence="5" id="KW-1185">Reference proteome</keyword>
<evidence type="ECO:0000256" key="3">
    <source>
        <dbReference type="SAM" id="SignalP"/>
    </source>
</evidence>
<accession>A0A9P9WI48</accession>
<evidence type="ECO:0000256" key="2">
    <source>
        <dbReference type="SAM" id="Phobius"/>
    </source>
</evidence>
<dbReference type="Proteomes" id="UP000829685">
    <property type="component" value="Unassembled WGS sequence"/>
</dbReference>
<keyword evidence="2" id="KW-0472">Membrane</keyword>
<feature type="region of interest" description="Disordered" evidence="1">
    <location>
        <begin position="359"/>
        <end position="381"/>
    </location>
</feature>
<feature type="signal peptide" evidence="3">
    <location>
        <begin position="1"/>
        <end position="23"/>
    </location>
</feature>
<name>A0A9P9WI48_9PEZI</name>
<evidence type="ECO:0000313" key="4">
    <source>
        <dbReference type="EMBL" id="KAI1864700.1"/>
    </source>
</evidence>
<evidence type="ECO:0000256" key="1">
    <source>
        <dbReference type="SAM" id="MobiDB-lite"/>
    </source>
</evidence>
<dbReference type="EMBL" id="JAFIMR010000023">
    <property type="protein sequence ID" value="KAI1864700.1"/>
    <property type="molecule type" value="Genomic_DNA"/>
</dbReference>
<evidence type="ECO:0008006" key="6">
    <source>
        <dbReference type="Google" id="ProtNLM"/>
    </source>
</evidence>
<gene>
    <name evidence="4" type="ORF">JX265_008424</name>
</gene>
<feature type="transmembrane region" description="Helical" evidence="2">
    <location>
        <begin position="393"/>
        <end position="414"/>
    </location>
</feature>
<keyword evidence="3" id="KW-0732">Signal</keyword>
<comment type="caution">
    <text evidence="4">The sequence shown here is derived from an EMBL/GenBank/DDBJ whole genome shotgun (WGS) entry which is preliminary data.</text>
</comment>
<feature type="chain" id="PRO_5040264084" description="Fucose-specific lectin" evidence="3">
    <location>
        <begin position="24"/>
        <end position="518"/>
    </location>
</feature>
<keyword evidence="2" id="KW-0812">Transmembrane</keyword>